<dbReference type="SUPFAM" id="SSF53448">
    <property type="entry name" value="Nucleotide-diphospho-sugar transferases"/>
    <property type="match status" value="1"/>
</dbReference>
<dbReference type="PANTHER" id="PTHR31646">
    <property type="entry name" value="ALPHA-1,2-MANNOSYLTRANSFERASE MNN2"/>
    <property type="match status" value="1"/>
</dbReference>
<comment type="subcellular location">
    <subcellularLocation>
        <location evidence="1">Golgi apparatus membrane</location>
        <topology evidence="1">Single-pass type II membrane protein</topology>
    </subcellularLocation>
</comment>
<sequence length="659" mass="74248">MSSTSSKNASAKRRNPELHIDLGSPASTFASKQSQGSSSRNLVVTSPTNDIRARSRSPSRATTSTSEKLEVDILPTPDSLALPSPSNPFQYEFLPSPDSSSPTTSKSPSYIDPARYTIRRWIRLMMKRNFQPTPLGYVVLSITVLSLLYLLTGSNENTLLLPSSWDARPPSTSHSEQQGYDEPSSAEGIKEWEKPDLPPLPSIYSTYLPSLSLPSTFDIPRFYHLSSKLSQFLHRPVQAHDEAKERNYAGCPRELSDKLVNPDQYNGDAQFWIEDVKEDEIAKRRYDVVRWLEDAIGRGEHVIGSTDGSTGQGRGIVLTGGNQDTTLRTITAIKHLRRLGVELPIEVFHYSDELTDRNQRQDIEKLGANLREAKGLSKVEGVWKNWQIKGLALVQSSFREILYLDSDNVPLRSPVHLFESPTYRENGRAVFWPDLSKDHPDNAIWRIVGDTCSLDKWTFESGQIIIDKAGNNGLNLAALIIASGMMNERDFWFRMCGGDKDTFRWAFRILDLDFGVSPRWMSALGFRNQYEGDRFCGHSVLQYDLDTPEGFSRPPPLFVHSNLLKHLGAGGLGKGSLFTDIRRMSNDYSSNPSLNYAHSWVYMGQARGMCLDLDWHDTVPDDVRDRERPETVSVNDEEGHVFEGFEDSWFDEGGRIGGW</sequence>
<dbReference type="KEGG" id="kdj:28967801"/>
<dbReference type="AlphaFoldDB" id="A0A1A6A8J9"/>
<dbReference type="GeneID" id="28967801"/>
<feature type="region of interest" description="Disordered" evidence="9">
    <location>
        <begin position="161"/>
        <end position="192"/>
    </location>
</feature>
<name>A0A1A6A8J9_9TREE</name>
<gene>
    <name evidence="11" type="ORF">I303_04102</name>
</gene>
<dbReference type="InterPro" id="IPR022751">
    <property type="entry name" value="Alpha_mannosyltransferase"/>
</dbReference>
<evidence type="ECO:0000313" key="11">
    <source>
        <dbReference type="EMBL" id="OBR86378.1"/>
    </source>
</evidence>
<reference evidence="11" key="1">
    <citation type="submission" date="2013-07" db="EMBL/GenBank/DDBJ databases">
        <title>The Genome Sequence of Cryptococcus dejecticola CBS10117.</title>
        <authorList>
            <consortium name="The Broad Institute Genome Sequencing Platform"/>
            <person name="Cuomo C."/>
            <person name="Litvintseva A."/>
            <person name="Chen Y."/>
            <person name="Heitman J."/>
            <person name="Sun S."/>
            <person name="Springer D."/>
            <person name="Dromer F."/>
            <person name="Young S.K."/>
            <person name="Zeng Q."/>
            <person name="Gargeya S."/>
            <person name="Fitzgerald M."/>
            <person name="Abouelleil A."/>
            <person name="Alvarado L."/>
            <person name="Berlin A.M."/>
            <person name="Chapman S.B."/>
            <person name="Dewar J."/>
            <person name="Goldberg J."/>
            <person name="Griggs A."/>
            <person name="Gujja S."/>
            <person name="Hansen M."/>
            <person name="Howarth C."/>
            <person name="Imamovic A."/>
            <person name="Larimer J."/>
            <person name="McCowan C."/>
            <person name="Murphy C."/>
            <person name="Pearson M."/>
            <person name="Priest M."/>
            <person name="Roberts A."/>
            <person name="Saif S."/>
            <person name="Shea T."/>
            <person name="Sykes S."/>
            <person name="Wortman J."/>
            <person name="Nusbaum C."/>
            <person name="Birren B."/>
        </authorList>
    </citation>
    <scope>NUCLEOTIDE SEQUENCE [LARGE SCALE GENOMIC DNA]</scope>
    <source>
        <strain evidence="11">CBS 10117</strain>
    </source>
</reference>
<keyword evidence="5" id="KW-0735">Signal-anchor</keyword>
<dbReference type="RefSeq" id="XP_018264220.2">
    <property type="nucleotide sequence ID" value="XM_018407412.2"/>
</dbReference>
<dbReference type="Pfam" id="PF11051">
    <property type="entry name" value="Mannosyl_trans3"/>
    <property type="match status" value="1"/>
</dbReference>
<dbReference type="GO" id="GO:0000139">
    <property type="term" value="C:Golgi membrane"/>
    <property type="evidence" value="ECO:0007669"/>
    <property type="project" value="UniProtKB-SubCell"/>
</dbReference>
<evidence type="ECO:0000256" key="4">
    <source>
        <dbReference type="ARBA" id="ARBA00022692"/>
    </source>
</evidence>
<proteinExistence type="inferred from homology"/>
<accession>A0A1A6A8J9</accession>
<comment type="similarity">
    <text evidence="2">Belongs to the MNN1/MNT family.</text>
</comment>
<keyword evidence="3" id="KW-0808">Transferase</keyword>
<dbReference type="GO" id="GO:0046354">
    <property type="term" value="P:mannan biosynthetic process"/>
    <property type="evidence" value="ECO:0007669"/>
    <property type="project" value="TreeGrafter"/>
</dbReference>
<dbReference type="GO" id="GO:0000026">
    <property type="term" value="F:alpha-1,2-mannosyltransferase activity"/>
    <property type="evidence" value="ECO:0007669"/>
    <property type="project" value="TreeGrafter"/>
</dbReference>
<evidence type="ECO:0000256" key="3">
    <source>
        <dbReference type="ARBA" id="ARBA00022679"/>
    </source>
</evidence>
<dbReference type="STRING" id="1296121.A0A1A6A8J9"/>
<dbReference type="PANTHER" id="PTHR31646:SF1">
    <property type="entry name" value="ALPHA-1,2-MANNOSYLTRANSFERASE MNN2"/>
    <property type="match status" value="1"/>
</dbReference>
<keyword evidence="6 10" id="KW-1133">Transmembrane helix</keyword>
<feature type="compositionally biased region" description="Low complexity" evidence="9">
    <location>
        <begin position="56"/>
        <end position="66"/>
    </location>
</feature>
<evidence type="ECO:0000256" key="5">
    <source>
        <dbReference type="ARBA" id="ARBA00022968"/>
    </source>
</evidence>
<evidence type="ECO:0000256" key="6">
    <source>
        <dbReference type="ARBA" id="ARBA00022989"/>
    </source>
</evidence>
<evidence type="ECO:0000256" key="2">
    <source>
        <dbReference type="ARBA" id="ARBA00009105"/>
    </source>
</evidence>
<dbReference type="OrthoDB" id="430354at2759"/>
<dbReference type="VEuPathDB" id="FungiDB:I303_04102"/>
<dbReference type="EMBL" id="KI894030">
    <property type="protein sequence ID" value="OBR86378.1"/>
    <property type="molecule type" value="Genomic_DNA"/>
</dbReference>
<feature type="region of interest" description="Disordered" evidence="9">
    <location>
        <begin position="1"/>
        <end position="109"/>
    </location>
</feature>
<feature type="transmembrane region" description="Helical" evidence="10">
    <location>
        <begin position="135"/>
        <end position="152"/>
    </location>
</feature>
<feature type="compositionally biased region" description="Low complexity" evidence="9">
    <location>
        <begin position="95"/>
        <end position="109"/>
    </location>
</feature>
<evidence type="ECO:0008006" key="12">
    <source>
        <dbReference type="Google" id="ProtNLM"/>
    </source>
</evidence>
<evidence type="ECO:0000256" key="9">
    <source>
        <dbReference type="SAM" id="MobiDB-lite"/>
    </source>
</evidence>
<feature type="compositionally biased region" description="Polar residues" evidence="9">
    <location>
        <begin position="25"/>
        <end position="49"/>
    </location>
</feature>
<dbReference type="InterPro" id="IPR029044">
    <property type="entry name" value="Nucleotide-diphossugar_trans"/>
</dbReference>
<evidence type="ECO:0000256" key="10">
    <source>
        <dbReference type="SAM" id="Phobius"/>
    </source>
</evidence>
<dbReference type="Gene3D" id="3.90.550.10">
    <property type="entry name" value="Spore Coat Polysaccharide Biosynthesis Protein SpsA, Chain A"/>
    <property type="match status" value="1"/>
</dbReference>
<evidence type="ECO:0000256" key="1">
    <source>
        <dbReference type="ARBA" id="ARBA00004323"/>
    </source>
</evidence>
<keyword evidence="4 10" id="KW-0812">Transmembrane</keyword>
<keyword evidence="7" id="KW-0333">Golgi apparatus</keyword>
<protein>
    <recommendedName>
        <fullName evidence="12">Alpha 1,2-mannosyltransferase</fullName>
    </recommendedName>
</protein>
<keyword evidence="8 10" id="KW-0472">Membrane</keyword>
<organism evidence="11">
    <name type="scientific">Kwoniella dejecticola CBS 10117</name>
    <dbReference type="NCBI Taxonomy" id="1296121"/>
    <lineage>
        <taxon>Eukaryota</taxon>
        <taxon>Fungi</taxon>
        <taxon>Dikarya</taxon>
        <taxon>Basidiomycota</taxon>
        <taxon>Agaricomycotina</taxon>
        <taxon>Tremellomycetes</taxon>
        <taxon>Tremellales</taxon>
        <taxon>Cryptococcaceae</taxon>
        <taxon>Kwoniella</taxon>
    </lineage>
</organism>
<evidence type="ECO:0000256" key="8">
    <source>
        <dbReference type="ARBA" id="ARBA00023136"/>
    </source>
</evidence>
<evidence type="ECO:0000256" key="7">
    <source>
        <dbReference type="ARBA" id="ARBA00023034"/>
    </source>
</evidence>